<comment type="caution">
    <text evidence="5">The sequence shown here is derived from an EMBL/GenBank/DDBJ whole genome shotgun (WGS) entry which is preliminary data.</text>
</comment>
<dbReference type="Pfam" id="PF01546">
    <property type="entry name" value="Peptidase_M20"/>
    <property type="match status" value="1"/>
</dbReference>
<evidence type="ECO:0000256" key="3">
    <source>
        <dbReference type="ARBA" id="ARBA00022801"/>
    </source>
</evidence>
<dbReference type="GO" id="GO:0006508">
    <property type="term" value="P:proteolysis"/>
    <property type="evidence" value="ECO:0007669"/>
    <property type="project" value="UniProtKB-KW"/>
</dbReference>
<evidence type="ECO:0000256" key="2">
    <source>
        <dbReference type="ARBA" id="ARBA00022723"/>
    </source>
</evidence>
<keyword evidence="1" id="KW-0645">Protease</keyword>
<gene>
    <name evidence="5" type="ORF">D6810_02610</name>
</gene>
<dbReference type="InterPro" id="IPR002933">
    <property type="entry name" value="Peptidase_M20"/>
</dbReference>
<dbReference type="GO" id="GO:0008233">
    <property type="term" value="F:peptidase activity"/>
    <property type="evidence" value="ECO:0007669"/>
    <property type="project" value="UniProtKB-KW"/>
</dbReference>
<dbReference type="PANTHER" id="PTHR43270:SF8">
    <property type="entry name" value="DI- AND TRIPEPTIDASE DUG2-RELATED"/>
    <property type="match status" value="1"/>
</dbReference>
<feature type="domain" description="Peptidase M20 dimerisation" evidence="4">
    <location>
        <begin position="183"/>
        <end position="340"/>
    </location>
</feature>
<dbReference type="Gene3D" id="3.30.70.360">
    <property type="match status" value="1"/>
</dbReference>
<evidence type="ECO:0000256" key="1">
    <source>
        <dbReference type="ARBA" id="ARBA00022670"/>
    </source>
</evidence>
<dbReference type="EMBL" id="RFKV01000084">
    <property type="protein sequence ID" value="RMD76901.1"/>
    <property type="molecule type" value="Genomic_DNA"/>
</dbReference>
<dbReference type="InterPro" id="IPR051458">
    <property type="entry name" value="Cyt/Met_Dipeptidase"/>
</dbReference>
<dbReference type="GO" id="GO:0046872">
    <property type="term" value="F:metal ion binding"/>
    <property type="evidence" value="ECO:0007669"/>
    <property type="project" value="UniProtKB-KW"/>
</dbReference>
<keyword evidence="2" id="KW-0479">Metal-binding</keyword>
<dbReference type="Gene3D" id="3.40.630.10">
    <property type="entry name" value="Zn peptidases"/>
    <property type="match status" value="1"/>
</dbReference>
<evidence type="ECO:0000259" key="4">
    <source>
        <dbReference type="Pfam" id="PF07687"/>
    </source>
</evidence>
<dbReference type="InterPro" id="IPR011650">
    <property type="entry name" value="Peptidase_M20_dimer"/>
</dbReference>
<accession>A0A3M0Z1J1</accession>
<evidence type="ECO:0000313" key="6">
    <source>
        <dbReference type="Proteomes" id="UP000269410"/>
    </source>
</evidence>
<organism evidence="5 6">
    <name type="scientific">Candidatus Dojkabacteria bacterium</name>
    <dbReference type="NCBI Taxonomy" id="2099670"/>
    <lineage>
        <taxon>Bacteria</taxon>
        <taxon>Candidatus Dojkabacteria</taxon>
    </lineage>
</organism>
<keyword evidence="3 5" id="KW-0378">Hydrolase</keyword>
<dbReference type="AlphaFoldDB" id="A0A3M0Z1J1"/>
<proteinExistence type="predicted"/>
<dbReference type="Pfam" id="PF07687">
    <property type="entry name" value="M20_dimer"/>
    <property type="match status" value="1"/>
</dbReference>
<dbReference type="PANTHER" id="PTHR43270">
    <property type="entry name" value="BETA-ALA-HIS DIPEPTIDASE"/>
    <property type="match status" value="1"/>
</dbReference>
<protein>
    <submittedName>
        <fullName evidence="5">M20/M25/M40 family metallo-hydrolase</fullName>
    </submittedName>
</protein>
<evidence type="ECO:0000313" key="5">
    <source>
        <dbReference type="EMBL" id="RMD76901.1"/>
    </source>
</evidence>
<dbReference type="Proteomes" id="UP000269410">
    <property type="component" value="Unassembled WGS sequence"/>
</dbReference>
<sequence>MNFEDYKKLLKEFVGFRSISTDQRYKAEVDATAGWLCDLIQKNGIDAKEITEYDNNIVLAKFVQSNKAKTVLIYGHYDVQPASIQEGWDFDPFVLNEKNKKLYARGVVDNKGQILIHLFTVFELIKLGQLNYNVIFLIEGNEETGSTSLERFINDYKNELQCDFVLFSDGELTMKHPVIETGFRGIVNIVLKVMTSSKDNHSGLFGGSIPNAAHVLSALISKMYDEEGSLNLPGINNSVDHISSDLLEDIQKIPFDESTFLKNTGAKSKLKPNTNFYLQNGYLTCAEVTTLTSGYQGEGFRNAIPGSALAKINFRISPKHTSRQILSSFEKFVKNNIPQYAKYSIQLSEAIEPILLNTDNEFVRKVKQIASQVYEKDCYFKFCGAIVPVAGLFQSILQVPVVSLGLGNEDCNMHGVHENFDVDLIKKGLRLSQAVLSK</sequence>
<dbReference type="SUPFAM" id="SSF53187">
    <property type="entry name" value="Zn-dependent exopeptidases"/>
    <property type="match status" value="1"/>
</dbReference>
<reference evidence="5 6" key="1">
    <citation type="submission" date="2018-10" db="EMBL/GenBank/DDBJ databases">
        <title>Thermophilic Lithotrophy and Phototrophy in an Intertidal, Iron-rich, Geothermal Spring.</title>
        <authorList>
            <person name="Ward L.M."/>
            <person name="Idei A."/>
            <person name="Nakagawa M."/>
            <person name="Ueno Y."/>
            <person name="Fischer W."/>
            <person name="Mcglynn S.E."/>
        </authorList>
    </citation>
    <scope>NUCLEOTIDE SEQUENCE [LARGE SCALE GENOMIC DNA]</scope>
    <source>
        <strain evidence="5">J137</strain>
    </source>
</reference>
<name>A0A3M0Z1J1_9BACT</name>